<evidence type="ECO:0000256" key="3">
    <source>
        <dbReference type="ARBA" id="ARBA00023163"/>
    </source>
</evidence>
<reference evidence="5 6" key="1">
    <citation type="submission" date="2020-02" db="EMBL/GenBank/DDBJ databases">
        <title>Genome sequence of strain CCNWXJ40-4.</title>
        <authorList>
            <person name="Gao J."/>
            <person name="Sun J."/>
        </authorList>
    </citation>
    <scope>NUCLEOTIDE SEQUENCE [LARGE SCALE GENOMIC DNA]</scope>
    <source>
        <strain evidence="5 6">CCNWXJ 40-4</strain>
    </source>
</reference>
<keyword evidence="3" id="KW-0804">Transcription</keyword>
<sequence length="240" mass="26210">EGRALMAQNDQVRMISPGDMILVDSAQPSEFTFFSTYSRQLSLHLPRIEMWARFGDQIRGGLFLPRSDQTAVAICAVLSKAFTRPAGDAQSGFLREALFGLIGAMLHERAEGDRVSAIEADVSGAQVLKRGLAYIDNRFGDPELTIPAIADDLGVSVRQLQRGFALIGTTPTAYLMQKRMEHACSLLLARGSNGATLLISTIAMDCGFSDISYFNRLFRKAFGCAPGNYGRNQEPAPDIR</sequence>
<keyword evidence="2" id="KW-0238">DNA-binding</keyword>
<organism evidence="5 6">
    <name type="scientific">Allomesorhizobium camelthorni</name>
    <dbReference type="NCBI Taxonomy" id="475069"/>
    <lineage>
        <taxon>Bacteria</taxon>
        <taxon>Pseudomonadati</taxon>
        <taxon>Pseudomonadota</taxon>
        <taxon>Alphaproteobacteria</taxon>
        <taxon>Hyphomicrobiales</taxon>
        <taxon>Phyllobacteriaceae</taxon>
        <taxon>Allomesorhizobium</taxon>
    </lineage>
</organism>
<dbReference type="RefSeq" id="WP_165034109.1">
    <property type="nucleotide sequence ID" value="NZ_JAAKZF010000129.1"/>
</dbReference>
<dbReference type="PROSITE" id="PS01124">
    <property type="entry name" value="HTH_ARAC_FAMILY_2"/>
    <property type="match status" value="1"/>
</dbReference>
<dbReference type="InterPro" id="IPR009057">
    <property type="entry name" value="Homeodomain-like_sf"/>
</dbReference>
<evidence type="ECO:0000256" key="2">
    <source>
        <dbReference type="ARBA" id="ARBA00023125"/>
    </source>
</evidence>
<dbReference type="InterPro" id="IPR050204">
    <property type="entry name" value="AraC_XylS_family_regulators"/>
</dbReference>
<dbReference type="GO" id="GO:0003700">
    <property type="term" value="F:DNA-binding transcription factor activity"/>
    <property type="evidence" value="ECO:0007669"/>
    <property type="project" value="InterPro"/>
</dbReference>
<evidence type="ECO:0000313" key="6">
    <source>
        <dbReference type="Proteomes" id="UP001642900"/>
    </source>
</evidence>
<keyword evidence="6" id="KW-1185">Reference proteome</keyword>
<dbReference type="Proteomes" id="UP001642900">
    <property type="component" value="Unassembled WGS sequence"/>
</dbReference>
<keyword evidence="1" id="KW-0805">Transcription regulation</keyword>
<evidence type="ECO:0000313" key="5">
    <source>
        <dbReference type="EMBL" id="NGO55764.1"/>
    </source>
</evidence>
<dbReference type="SUPFAM" id="SSF46689">
    <property type="entry name" value="Homeodomain-like"/>
    <property type="match status" value="1"/>
</dbReference>
<accession>A0A6G4WMA7</accession>
<dbReference type="InterPro" id="IPR018060">
    <property type="entry name" value="HTH_AraC"/>
</dbReference>
<evidence type="ECO:0000259" key="4">
    <source>
        <dbReference type="PROSITE" id="PS01124"/>
    </source>
</evidence>
<dbReference type="AlphaFoldDB" id="A0A6G4WMA7"/>
<feature type="domain" description="HTH araC/xylS-type" evidence="4">
    <location>
        <begin position="129"/>
        <end position="232"/>
    </location>
</feature>
<dbReference type="Gene3D" id="1.10.10.60">
    <property type="entry name" value="Homeodomain-like"/>
    <property type="match status" value="1"/>
</dbReference>
<feature type="non-terminal residue" evidence="5">
    <location>
        <position position="1"/>
    </location>
</feature>
<dbReference type="GO" id="GO:0043565">
    <property type="term" value="F:sequence-specific DNA binding"/>
    <property type="evidence" value="ECO:0007669"/>
    <property type="project" value="InterPro"/>
</dbReference>
<comment type="caution">
    <text evidence="5">The sequence shown here is derived from an EMBL/GenBank/DDBJ whole genome shotgun (WGS) entry which is preliminary data.</text>
</comment>
<proteinExistence type="predicted"/>
<evidence type="ECO:0000256" key="1">
    <source>
        <dbReference type="ARBA" id="ARBA00023015"/>
    </source>
</evidence>
<gene>
    <name evidence="5" type="ORF">G6N73_32905</name>
</gene>
<dbReference type="SMART" id="SM00342">
    <property type="entry name" value="HTH_ARAC"/>
    <property type="match status" value="1"/>
</dbReference>
<dbReference type="PANTHER" id="PTHR46796:SF6">
    <property type="entry name" value="ARAC SUBFAMILY"/>
    <property type="match status" value="1"/>
</dbReference>
<name>A0A6G4WMA7_9HYPH</name>
<protein>
    <submittedName>
        <fullName evidence="5">Helix-turn-helix domain-containing protein</fullName>
    </submittedName>
</protein>
<dbReference type="Pfam" id="PF12833">
    <property type="entry name" value="HTH_18"/>
    <property type="match status" value="1"/>
</dbReference>
<dbReference type="PRINTS" id="PR00032">
    <property type="entry name" value="HTHARAC"/>
</dbReference>
<dbReference type="EMBL" id="JAAKZF010000129">
    <property type="protein sequence ID" value="NGO55764.1"/>
    <property type="molecule type" value="Genomic_DNA"/>
</dbReference>
<dbReference type="PANTHER" id="PTHR46796">
    <property type="entry name" value="HTH-TYPE TRANSCRIPTIONAL ACTIVATOR RHAS-RELATED"/>
    <property type="match status" value="1"/>
</dbReference>
<dbReference type="InterPro" id="IPR020449">
    <property type="entry name" value="Tscrpt_reg_AraC-type_HTH"/>
</dbReference>